<dbReference type="Pfam" id="PF13103">
    <property type="entry name" value="TonB_2"/>
    <property type="match status" value="1"/>
</dbReference>
<feature type="compositionally biased region" description="Pro residues" evidence="5">
    <location>
        <begin position="109"/>
        <end position="119"/>
    </location>
</feature>
<evidence type="ECO:0000256" key="2">
    <source>
        <dbReference type="ARBA" id="ARBA00022692"/>
    </source>
</evidence>
<dbReference type="RefSeq" id="WP_093321433.1">
    <property type="nucleotide sequence ID" value="NZ_FOSZ01000002.1"/>
</dbReference>
<evidence type="ECO:0000256" key="4">
    <source>
        <dbReference type="ARBA" id="ARBA00023136"/>
    </source>
</evidence>
<dbReference type="STRING" id="1280847.SAMN04488036_10216"/>
<reference evidence="8" key="1">
    <citation type="submission" date="2016-10" db="EMBL/GenBank/DDBJ databases">
        <authorList>
            <person name="Varghese N."/>
            <person name="Submissions S."/>
        </authorList>
    </citation>
    <scope>NUCLEOTIDE SEQUENCE [LARGE SCALE GENOMIC DNA]</scope>
    <source>
        <strain evidence="8">DSM 28453</strain>
    </source>
</reference>
<feature type="domain" description="TonB C-terminal" evidence="6">
    <location>
        <begin position="230"/>
        <end position="319"/>
    </location>
</feature>
<evidence type="ECO:0000256" key="1">
    <source>
        <dbReference type="ARBA" id="ARBA00004167"/>
    </source>
</evidence>
<feature type="region of interest" description="Disordered" evidence="5">
    <location>
        <begin position="60"/>
        <end position="228"/>
    </location>
</feature>
<dbReference type="PROSITE" id="PS52015">
    <property type="entry name" value="TONB_CTD"/>
    <property type="match status" value="1"/>
</dbReference>
<feature type="compositionally biased region" description="Low complexity" evidence="5">
    <location>
        <begin position="189"/>
        <end position="206"/>
    </location>
</feature>
<proteinExistence type="predicted"/>
<comment type="subcellular location">
    <subcellularLocation>
        <location evidence="1">Membrane</location>
        <topology evidence="1">Single-pass membrane protein</topology>
    </subcellularLocation>
</comment>
<feature type="compositionally biased region" description="Low complexity" evidence="5">
    <location>
        <begin position="120"/>
        <end position="129"/>
    </location>
</feature>
<evidence type="ECO:0000313" key="8">
    <source>
        <dbReference type="Proteomes" id="UP000198851"/>
    </source>
</evidence>
<dbReference type="GO" id="GO:0055085">
    <property type="term" value="P:transmembrane transport"/>
    <property type="evidence" value="ECO:0007669"/>
    <property type="project" value="InterPro"/>
</dbReference>
<keyword evidence="3" id="KW-1133">Transmembrane helix</keyword>
<evidence type="ECO:0000313" key="7">
    <source>
        <dbReference type="EMBL" id="SFK75196.1"/>
    </source>
</evidence>
<feature type="compositionally biased region" description="Polar residues" evidence="5">
    <location>
        <begin position="214"/>
        <end position="226"/>
    </location>
</feature>
<gene>
    <name evidence="7" type="ORF">SAMN04488036_10216</name>
</gene>
<keyword evidence="8" id="KW-1185">Reference proteome</keyword>
<sequence>MSTRTTLELTAFVGLVAVGHLALATPDLEEGLQSAGSAGQDLLSAMASTASVAAMVEAWETPPLDSPPPLPAMTAPEVSPSQMAPQPETPVAPAMLPAVSMQHTSADAPPLPVASPPPATVSGAAAPALQDSPKQPENEAAPPRVASVAPDDSPVPPPIPTPMPPVKPMAPQAKPSPPAVKPKPKDVPVAKTRSAASSASAGRTAQGSGGETAKGNNGSDQIASVSDSKRVSLLKKWGAQVRARVAHRAPEGAGKGVAHVRISVAANGQVLGAKLVKSSGNARLDKLALVAVKKAGRMPKAPAKLQVKSQVFTIPLRSR</sequence>
<dbReference type="SUPFAM" id="SSF74653">
    <property type="entry name" value="TolA/TonB C-terminal domain"/>
    <property type="match status" value="1"/>
</dbReference>
<dbReference type="InterPro" id="IPR037682">
    <property type="entry name" value="TonB_C"/>
</dbReference>
<name>A0A1I4C4V3_9RHOB</name>
<dbReference type="OrthoDB" id="7722272at2"/>
<dbReference type="InterPro" id="IPR006260">
    <property type="entry name" value="TonB/TolA_C"/>
</dbReference>
<dbReference type="Proteomes" id="UP000198851">
    <property type="component" value="Unassembled WGS sequence"/>
</dbReference>
<dbReference type="GO" id="GO:0016020">
    <property type="term" value="C:membrane"/>
    <property type="evidence" value="ECO:0007669"/>
    <property type="project" value="UniProtKB-SubCell"/>
</dbReference>
<protein>
    <submittedName>
        <fullName evidence="7">Protein TonB</fullName>
    </submittedName>
</protein>
<evidence type="ECO:0000256" key="3">
    <source>
        <dbReference type="ARBA" id="ARBA00022989"/>
    </source>
</evidence>
<keyword evidence="4" id="KW-0472">Membrane</keyword>
<evidence type="ECO:0000256" key="5">
    <source>
        <dbReference type="SAM" id="MobiDB-lite"/>
    </source>
</evidence>
<feature type="compositionally biased region" description="Pro residues" evidence="5">
    <location>
        <begin position="153"/>
        <end position="181"/>
    </location>
</feature>
<dbReference type="Gene3D" id="3.30.1150.10">
    <property type="match status" value="1"/>
</dbReference>
<evidence type="ECO:0000259" key="6">
    <source>
        <dbReference type="PROSITE" id="PS52015"/>
    </source>
</evidence>
<accession>A0A1I4C4V3</accession>
<keyword evidence="2" id="KW-0812">Transmembrane</keyword>
<organism evidence="7 8">
    <name type="scientific">Shimia haliotis</name>
    <dbReference type="NCBI Taxonomy" id="1280847"/>
    <lineage>
        <taxon>Bacteria</taxon>
        <taxon>Pseudomonadati</taxon>
        <taxon>Pseudomonadota</taxon>
        <taxon>Alphaproteobacteria</taxon>
        <taxon>Rhodobacterales</taxon>
        <taxon>Roseobacteraceae</taxon>
    </lineage>
</organism>
<dbReference type="EMBL" id="FOSZ01000002">
    <property type="protein sequence ID" value="SFK75196.1"/>
    <property type="molecule type" value="Genomic_DNA"/>
</dbReference>
<dbReference type="NCBIfam" id="TIGR01352">
    <property type="entry name" value="tonB_Cterm"/>
    <property type="match status" value="1"/>
</dbReference>
<dbReference type="AlphaFoldDB" id="A0A1I4C4V3"/>
<dbReference type="PRINTS" id="PR01217">
    <property type="entry name" value="PRICHEXTENSN"/>
</dbReference>